<evidence type="ECO:0000313" key="2">
    <source>
        <dbReference type="EMBL" id="EDP22644.1"/>
    </source>
</evidence>
<proteinExistence type="predicted"/>
<sequence length="186" mass="21748">MDAPSSEISVAFQIFDFLRLIENLEVYMNYNSGNARRNFYAKWDKLREEYRAAGMKEDAIQKMYEYDLAVFNDDRAHHRYDVEIPSADDSENRNDYADFVRATTVTDTYHETKTRFAWVGEVQNERLQAGLEKLSVDDLKLLTLYAYEGYTVTEISKALGVSQPTISIKIKRITKFLKNFDFNVMD</sequence>
<evidence type="ECO:0000313" key="3">
    <source>
        <dbReference type="Proteomes" id="UP000005945"/>
    </source>
</evidence>
<dbReference type="EMBL" id="ABED02000018">
    <property type="protein sequence ID" value="EDP22644.1"/>
    <property type="molecule type" value="Genomic_DNA"/>
</dbReference>
<dbReference type="GO" id="GO:0016987">
    <property type="term" value="F:sigma factor activity"/>
    <property type="evidence" value="ECO:0007669"/>
    <property type="project" value="InterPro"/>
</dbReference>
<accession>A8S864</accession>
<dbReference type="Gene3D" id="1.10.10.10">
    <property type="entry name" value="Winged helix-like DNA-binding domain superfamily/Winged helix DNA-binding domain"/>
    <property type="match status" value="1"/>
</dbReference>
<dbReference type="InterPro" id="IPR036388">
    <property type="entry name" value="WH-like_DNA-bd_sf"/>
</dbReference>
<dbReference type="GO" id="GO:0006352">
    <property type="term" value="P:DNA-templated transcription initiation"/>
    <property type="evidence" value="ECO:0007669"/>
    <property type="project" value="InterPro"/>
</dbReference>
<dbReference type="InterPro" id="IPR013324">
    <property type="entry name" value="RNA_pol_sigma_r3/r4-like"/>
</dbReference>
<dbReference type="Proteomes" id="UP000005945">
    <property type="component" value="Unassembled WGS sequence"/>
</dbReference>
<comment type="caution">
    <text evidence="2">The sequence shown here is derived from an EMBL/GenBank/DDBJ whole genome shotgun (WGS) entry which is preliminary data.</text>
</comment>
<organism evidence="2 3">
    <name type="scientific">Faecalibacterium prausnitzii M21/2</name>
    <dbReference type="NCBI Taxonomy" id="411485"/>
    <lineage>
        <taxon>Bacteria</taxon>
        <taxon>Bacillati</taxon>
        <taxon>Bacillota</taxon>
        <taxon>Clostridia</taxon>
        <taxon>Eubacteriales</taxon>
        <taxon>Oscillospiraceae</taxon>
        <taxon>Faecalibacterium</taxon>
    </lineage>
</organism>
<dbReference type="SUPFAM" id="SSF88659">
    <property type="entry name" value="Sigma3 and sigma4 domains of RNA polymerase sigma factors"/>
    <property type="match status" value="1"/>
</dbReference>
<name>A8S864_9FIRM</name>
<dbReference type="InterPro" id="IPR013249">
    <property type="entry name" value="RNA_pol_sigma70_r4_t2"/>
</dbReference>
<dbReference type="Pfam" id="PF08281">
    <property type="entry name" value="Sigma70_r4_2"/>
    <property type="match status" value="1"/>
</dbReference>
<evidence type="ECO:0000259" key="1">
    <source>
        <dbReference type="Pfam" id="PF08281"/>
    </source>
</evidence>
<gene>
    <name evidence="2" type="ORF">FAEPRAM212_00658</name>
</gene>
<dbReference type="GO" id="GO:0003677">
    <property type="term" value="F:DNA binding"/>
    <property type="evidence" value="ECO:0007669"/>
    <property type="project" value="InterPro"/>
</dbReference>
<reference evidence="2 3" key="2">
    <citation type="submission" date="2007-09" db="EMBL/GenBank/DDBJ databases">
        <authorList>
            <person name="Fulton L."/>
            <person name="Clifton S."/>
            <person name="Fulton B."/>
            <person name="Xu J."/>
            <person name="Minx P."/>
            <person name="Pepin K.H."/>
            <person name="Johnson M."/>
            <person name="Thiruvilangam P."/>
            <person name="Bhonagiri V."/>
            <person name="Nash W.E."/>
            <person name="Mardis E.R."/>
            <person name="Wilson R.K."/>
        </authorList>
    </citation>
    <scope>NUCLEOTIDE SEQUENCE [LARGE SCALE GENOMIC DNA]</scope>
    <source>
        <strain evidence="2 3">M21/2</strain>
    </source>
</reference>
<dbReference type="AlphaFoldDB" id="A8S864"/>
<dbReference type="InterPro" id="IPR014284">
    <property type="entry name" value="RNA_pol_sigma-70_dom"/>
</dbReference>
<feature type="domain" description="RNA polymerase sigma factor 70 region 4 type 2" evidence="1">
    <location>
        <begin position="125"/>
        <end position="175"/>
    </location>
</feature>
<dbReference type="HOGENOM" id="CLU_124896_0_0_9"/>
<dbReference type="NCBIfam" id="TIGR02937">
    <property type="entry name" value="sigma70-ECF"/>
    <property type="match status" value="1"/>
</dbReference>
<protein>
    <submittedName>
        <fullName evidence="2">RNA polymerase sigma factor, sigma-70 family</fullName>
    </submittedName>
</protein>
<reference evidence="2 3" key="1">
    <citation type="submission" date="2007-09" db="EMBL/GenBank/DDBJ databases">
        <title>Draft genome sequence of Faecalibacterium prausnitzii M21/2.</title>
        <authorList>
            <person name="Sudarsanam P."/>
            <person name="Ley R."/>
            <person name="Guruge J."/>
            <person name="Turnbaugh P.J."/>
            <person name="Mahowald M."/>
            <person name="Liep D."/>
            <person name="Gordon J."/>
        </authorList>
    </citation>
    <scope>NUCLEOTIDE SEQUENCE [LARGE SCALE GENOMIC DNA]</scope>
    <source>
        <strain evidence="2 3">M21/2</strain>
    </source>
</reference>